<dbReference type="PROSITE" id="PS51103">
    <property type="entry name" value="PTS_EIIC_TYPE_1"/>
    <property type="match status" value="1"/>
</dbReference>
<feature type="domain" description="PTS EIIC type-1" evidence="14">
    <location>
        <begin position="117"/>
        <end position="475"/>
    </location>
</feature>
<dbReference type="InterPro" id="IPR003352">
    <property type="entry name" value="PTS_EIIC"/>
</dbReference>
<comment type="subcellular location">
    <subcellularLocation>
        <location evidence="1">Cell membrane</location>
        <topology evidence="1">Multi-pass membrane protein</topology>
    </subcellularLocation>
</comment>
<dbReference type="Proteomes" id="UP001501577">
    <property type="component" value="Unassembled WGS sequence"/>
</dbReference>
<dbReference type="CDD" id="cd00212">
    <property type="entry name" value="PTS_IIB_glc"/>
    <property type="match status" value="1"/>
</dbReference>
<feature type="active site" description="Phosphocysteine intermediate; for EIIB activity" evidence="11">
    <location>
        <position position="27"/>
    </location>
</feature>
<evidence type="ECO:0000256" key="9">
    <source>
        <dbReference type="ARBA" id="ARBA00022989"/>
    </source>
</evidence>
<dbReference type="PROSITE" id="PS01035">
    <property type="entry name" value="PTS_EIIB_TYPE_1_CYS"/>
    <property type="match status" value="1"/>
</dbReference>
<keyword evidence="4" id="KW-0762">Sugar transport</keyword>
<dbReference type="RefSeq" id="WP_068710481.1">
    <property type="nucleotide sequence ID" value="NZ_BAAAXQ010000043.1"/>
</dbReference>
<dbReference type="InterPro" id="IPR013013">
    <property type="entry name" value="PTS_EIIC_1"/>
</dbReference>
<evidence type="ECO:0000259" key="14">
    <source>
        <dbReference type="PROSITE" id="PS51103"/>
    </source>
</evidence>
<evidence type="ECO:0000256" key="2">
    <source>
        <dbReference type="ARBA" id="ARBA00022448"/>
    </source>
</evidence>
<feature type="transmembrane region" description="Helical" evidence="12">
    <location>
        <begin position="334"/>
        <end position="355"/>
    </location>
</feature>
<evidence type="ECO:0000256" key="10">
    <source>
        <dbReference type="ARBA" id="ARBA00023136"/>
    </source>
</evidence>
<evidence type="ECO:0000256" key="4">
    <source>
        <dbReference type="ARBA" id="ARBA00022597"/>
    </source>
</evidence>
<dbReference type="Pfam" id="PF00367">
    <property type="entry name" value="PTS_EIIB"/>
    <property type="match status" value="1"/>
</dbReference>
<dbReference type="InterPro" id="IPR050558">
    <property type="entry name" value="PTS_Sugar-Specific_Components"/>
</dbReference>
<feature type="transmembrane region" description="Helical" evidence="12">
    <location>
        <begin position="126"/>
        <end position="149"/>
    </location>
</feature>
<feature type="transmembrane region" description="Helical" evidence="12">
    <location>
        <begin position="260"/>
        <end position="284"/>
    </location>
</feature>
<gene>
    <name evidence="15" type="ORF">GCM10019998_13800</name>
</gene>
<dbReference type="PROSITE" id="PS51098">
    <property type="entry name" value="PTS_EIIB_TYPE_1"/>
    <property type="match status" value="1"/>
</dbReference>
<keyword evidence="5" id="KW-0808">Transferase</keyword>
<evidence type="ECO:0000256" key="12">
    <source>
        <dbReference type="SAM" id="Phobius"/>
    </source>
</evidence>
<keyword evidence="6" id="KW-0598">Phosphotransferase system</keyword>
<feature type="transmembrane region" description="Helical" evidence="12">
    <location>
        <begin position="438"/>
        <end position="459"/>
    </location>
</feature>
<dbReference type="InterPro" id="IPR018113">
    <property type="entry name" value="PTrfase_EIIB_Cys"/>
</dbReference>
<evidence type="ECO:0000256" key="8">
    <source>
        <dbReference type="ARBA" id="ARBA00022777"/>
    </source>
</evidence>
<keyword evidence="7 12" id="KW-0812">Transmembrane</keyword>
<feature type="transmembrane region" description="Helical" evidence="12">
    <location>
        <begin position="296"/>
        <end position="319"/>
    </location>
</feature>
<feature type="domain" description="PTS EIIB type-1" evidence="13">
    <location>
        <begin position="5"/>
        <end position="87"/>
    </location>
</feature>
<keyword evidence="3" id="KW-1003">Cell membrane</keyword>
<feature type="transmembrane region" description="Helical" evidence="12">
    <location>
        <begin position="394"/>
        <end position="411"/>
    </location>
</feature>
<dbReference type="InterPro" id="IPR001996">
    <property type="entry name" value="PTS_IIB_1"/>
</dbReference>
<evidence type="ECO:0000259" key="13">
    <source>
        <dbReference type="PROSITE" id="PS51098"/>
    </source>
</evidence>
<protein>
    <recommendedName>
        <fullName evidence="17">PTS beta-glucoside transporter subunit IIABC</fullName>
    </recommendedName>
</protein>
<keyword evidence="9 12" id="KW-1133">Transmembrane helix</keyword>
<keyword evidence="10 12" id="KW-0472">Membrane</keyword>
<dbReference type="EMBL" id="BAAAXQ010000043">
    <property type="protein sequence ID" value="GAA3018564.1"/>
    <property type="molecule type" value="Genomic_DNA"/>
</dbReference>
<dbReference type="PANTHER" id="PTHR30175">
    <property type="entry name" value="PHOSPHOTRANSFERASE SYSTEM TRANSPORT PROTEIN"/>
    <property type="match status" value="1"/>
</dbReference>
<keyword evidence="8" id="KW-0418">Kinase</keyword>
<evidence type="ECO:0000256" key="5">
    <source>
        <dbReference type="ARBA" id="ARBA00022679"/>
    </source>
</evidence>
<accession>A0ABP6KS84</accession>
<evidence type="ECO:0000256" key="11">
    <source>
        <dbReference type="PROSITE-ProRule" id="PRU00421"/>
    </source>
</evidence>
<sequence>MQKYEAIGDKIIKGVGTIDNIENVSHCYTRLRLRIKNNSKVDKEFLNSIDGVIQVLVSGGQLQIVIPQNLDKVYNYIYNKHNSTEGTSNTTSELEDKIQDEPQKKNILKSIIEQILNAISNSLTPVIGGLAMTGLFLALLNLLTVTNIIDAESQTHQILELMGDSLFHFMPFLVAYGASKFFRTNTILSLILAGILMHPTLIDLVESGQSLHLFGIPVPSLNYEATLIPILITVWVQYLLEKVFDRPFLNKLGLLKMFPVFLIMAPLTLTITAPIGGYVTTLIAEGAIWVYSQISVLGVTLLSLLMPLFIATGSHWVFFPVAFSNISNLGYDPFLWLAFTAWNFSQFGMSLAIFFKAKKKSVKTFAGTAAFSIGASGITEPAVYGLMLKMKKPIIPSIIASGIGGLYFSFFDVKVYELVTVSFLSLPQFISPTGGNNFILALIGIMIVTIVSFILTWFFGVNESMFEEDSASTEVMV</sequence>
<dbReference type="PANTHER" id="PTHR30175:SF1">
    <property type="entry name" value="PTS SYSTEM ARBUTIN-, CELLOBIOSE-, AND SALICIN-SPECIFIC EIIBC COMPONENT-RELATED"/>
    <property type="match status" value="1"/>
</dbReference>
<keyword evidence="2" id="KW-0813">Transport</keyword>
<evidence type="ECO:0000313" key="16">
    <source>
        <dbReference type="Proteomes" id="UP001501577"/>
    </source>
</evidence>
<dbReference type="Gene3D" id="3.30.1360.60">
    <property type="entry name" value="Glucose permease domain IIB"/>
    <property type="match status" value="1"/>
</dbReference>
<feature type="transmembrane region" description="Helical" evidence="12">
    <location>
        <begin position="161"/>
        <end position="179"/>
    </location>
</feature>
<reference evidence="16" key="1">
    <citation type="journal article" date="2019" name="Int. J. Syst. Evol. Microbiol.">
        <title>The Global Catalogue of Microorganisms (GCM) 10K type strain sequencing project: providing services to taxonomists for standard genome sequencing and annotation.</title>
        <authorList>
            <consortium name="The Broad Institute Genomics Platform"/>
            <consortium name="The Broad Institute Genome Sequencing Center for Infectious Disease"/>
            <person name="Wu L."/>
            <person name="Ma J."/>
        </authorList>
    </citation>
    <scope>NUCLEOTIDE SEQUENCE [LARGE SCALE GENOMIC DNA]</scope>
    <source>
        <strain evidence="16">JCM 8736</strain>
    </source>
</reference>
<proteinExistence type="predicted"/>
<dbReference type="SUPFAM" id="SSF55604">
    <property type="entry name" value="Glucose permease domain IIB"/>
    <property type="match status" value="1"/>
</dbReference>
<evidence type="ECO:0008006" key="17">
    <source>
        <dbReference type="Google" id="ProtNLM"/>
    </source>
</evidence>
<evidence type="ECO:0000313" key="15">
    <source>
        <dbReference type="EMBL" id="GAA3018564.1"/>
    </source>
</evidence>
<comment type="caution">
    <text evidence="15">The sequence shown here is derived from an EMBL/GenBank/DDBJ whole genome shotgun (WGS) entry which is preliminary data.</text>
</comment>
<keyword evidence="16" id="KW-1185">Reference proteome</keyword>
<dbReference type="Pfam" id="PF02378">
    <property type="entry name" value="PTS_EIIC"/>
    <property type="match status" value="1"/>
</dbReference>
<feature type="transmembrane region" description="Helical" evidence="12">
    <location>
        <begin position="185"/>
        <end position="205"/>
    </location>
</feature>
<dbReference type="InterPro" id="IPR036878">
    <property type="entry name" value="Glu_permease_IIB"/>
</dbReference>
<evidence type="ECO:0000256" key="1">
    <source>
        <dbReference type="ARBA" id="ARBA00004651"/>
    </source>
</evidence>
<organism evidence="15 16">
    <name type="scientific">Tetragenococcus solitarius</name>
    <dbReference type="NCBI Taxonomy" id="71453"/>
    <lineage>
        <taxon>Bacteria</taxon>
        <taxon>Bacillati</taxon>
        <taxon>Bacillota</taxon>
        <taxon>Bacilli</taxon>
        <taxon>Lactobacillales</taxon>
        <taxon>Enterococcaceae</taxon>
        <taxon>Tetragenococcus</taxon>
    </lineage>
</organism>
<name>A0ABP6KS84_9ENTE</name>
<evidence type="ECO:0000256" key="7">
    <source>
        <dbReference type="ARBA" id="ARBA00022692"/>
    </source>
</evidence>
<evidence type="ECO:0000256" key="6">
    <source>
        <dbReference type="ARBA" id="ARBA00022683"/>
    </source>
</evidence>
<evidence type="ECO:0000256" key="3">
    <source>
        <dbReference type="ARBA" id="ARBA00022475"/>
    </source>
</evidence>